<dbReference type="InterPro" id="IPR007891">
    <property type="entry name" value="CHASE3"/>
</dbReference>
<accession>A0A8T8S8W3</accession>
<dbReference type="CDD" id="cd19410">
    <property type="entry name" value="HK9-like_sensor"/>
    <property type="match status" value="1"/>
</dbReference>
<feature type="non-terminal residue" evidence="2">
    <location>
        <position position="124"/>
    </location>
</feature>
<evidence type="ECO:0000313" key="3">
    <source>
        <dbReference type="Proteomes" id="UP000077671"/>
    </source>
</evidence>
<dbReference type="AlphaFoldDB" id="A0A8T8S8W3"/>
<feature type="domain" description="CHASE3" evidence="1">
    <location>
        <begin position="29"/>
        <end position="123"/>
    </location>
</feature>
<reference evidence="2" key="1">
    <citation type="submission" date="2016-04" db="EMBL/GenBank/DDBJ databases">
        <authorList>
            <person name="Nguyen H.D."/>
            <person name="Kesanakurti P."/>
            <person name="Cullis J."/>
            <person name="Levesque C.A."/>
            <person name="Hambleton S."/>
        </authorList>
    </citation>
    <scope>NUCLEOTIDE SEQUENCE</scope>
    <source>
        <strain evidence="2">DAOMC 238032</strain>
    </source>
</reference>
<dbReference type="Proteomes" id="UP000077671">
    <property type="component" value="Unassembled WGS sequence"/>
</dbReference>
<gene>
    <name evidence="2" type="ORF">A4X03_0g9842</name>
</gene>
<dbReference type="EMBL" id="LWDD02004404">
    <property type="protein sequence ID" value="KAE8235271.1"/>
    <property type="molecule type" value="Genomic_DNA"/>
</dbReference>
<proteinExistence type="predicted"/>
<protein>
    <recommendedName>
        <fullName evidence="1">CHASE3 domain-containing protein</fullName>
    </recommendedName>
</protein>
<organism evidence="2 3">
    <name type="scientific">Tilletia caries</name>
    <name type="common">wheat bunt fungus</name>
    <dbReference type="NCBI Taxonomy" id="13290"/>
    <lineage>
        <taxon>Eukaryota</taxon>
        <taxon>Fungi</taxon>
        <taxon>Dikarya</taxon>
        <taxon>Basidiomycota</taxon>
        <taxon>Ustilaginomycotina</taxon>
        <taxon>Exobasidiomycetes</taxon>
        <taxon>Tilletiales</taxon>
        <taxon>Tilletiaceae</taxon>
        <taxon>Tilletia</taxon>
    </lineage>
</organism>
<dbReference type="Pfam" id="PF05227">
    <property type="entry name" value="CHASE3"/>
    <property type="match status" value="1"/>
</dbReference>
<evidence type="ECO:0000259" key="1">
    <source>
        <dbReference type="Pfam" id="PF05227"/>
    </source>
</evidence>
<evidence type="ECO:0000313" key="2">
    <source>
        <dbReference type="EMBL" id="KAE8235271.1"/>
    </source>
</evidence>
<reference evidence="2" key="2">
    <citation type="journal article" date="2019" name="IMA Fungus">
        <title>Genome sequencing and comparison of five Tilletia species to identify candidate genes for the detection of regulated species infecting wheat.</title>
        <authorList>
            <person name="Nguyen H.D.T."/>
            <person name="Sultana T."/>
            <person name="Kesanakurti P."/>
            <person name="Hambleton S."/>
        </authorList>
    </citation>
    <scope>NUCLEOTIDE SEQUENCE</scope>
    <source>
        <strain evidence="2">DAOMC 238032</strain>
    </source>
</reference>
<comment type="caution">
    <text evidence="2">The sequence shown here is derived from an EMBL/GenBank/DDBJ whole genome shotgun (WGS) entry which is preliminary data.</text>
</comment>
<name>A0A8T8S8W3_9BASI</name>
<sequence>MIGAFALVIAISVIVNVLSWSSLSFQQTANRWTVHTYEVLEQVDAIVAAMVDRETGVRGYLLSGDEGFLAPYTAGTENYQKAFDTVVKLTSDNATQQKRLAELDAMVKGWTEEIAGREIALMKD</sequence>